<proteinExistence type="inferred from homology"/>
<organism evidence="3 4">
    <name type="scientific">Biomphalaria glabrata</name>
    <name type="common">Bloodfluke planorb</name>
    <name type="synonym">Freshwater snail</name>
    <dbReference type="NCBI Taxonomy" id="6526"/>
    <lineage>
        <taxon>Eukaryota</taxon>
        <taxon>Metazoa</taxon>
        <taxon>Spiralia</taxon>
        <taxon>Lophotrochozoa</taxon>
        <taxon>Mollusca</taxon>
        <taxon>Gastropoda</taxon>
        <taxon>Heterobranchia</taxon>
        <taxon>Euthyneura</taxon>
        <taxon>Panpulmonata</taxon>
        <taxon>Hygrophila</taxon>
        <taxon>Lymnaeoidea</taxon>
        <taxon>Planorbidae</taxon>
        <taxon>Biomphalaria</taxon>
    </lineage>
</organism>
<evidence type="ECO:0000256" key="2">
    <source>
        <dbReference type="SAM" id="Phobius"/>
    </source>
</evidence>
<dbReference type="EnsemblMetazoa" id="BGLB005526-RB">
    <property type="protein sequence ID" value="BGLB005526-PB"/>
    <property type="gene ID" value="BGLB005526"/>
</dbReference>
<dbReference type="GO" id="GO:0033615">
    <property type="term" value="P:mitochondrial proton-transporting ATP synthase complex assembly"/>
    <property type="evidence" value="ECO:0007669"/>
    <property type="project" value="TreeGrafter"/>
</dbReference>
<evidence type="ECO:0000313" key="3">
    <source>
        <dbReference type="EnsemblMetazoa" id="BGLB005526-PB"/>
    </source>
</evidence>
<keyword evidence="2" id="KW-1133">Transmembrane helix</keyword>
<dbReference type="KEGG" id="bgt:106061697"/>
<dbReference type="InterPro" id="IPR045325">
    <property type="entry name" value="TMEM70/TMEM186/TMEM223"/>
</dbReference>
<dbReference type="AlphaFoldDB" id="A0A2C9JNY8"/>
<feature type="transmembrane region" description="Helical" evidence="2">
    <location>
        <begin position="132"/>
        <end position="154"/>
    </location>
</feature>
<name>A0A2C9JNY8_BIOGL</name>
<gene>
    <name evidence="3" type="primary">106061697</name>
</gene>
<comment type="similarity">
    <text evidence="1">Belongs to the TMEM70 family.</text>
</comment>
<feature type="transmembrane region" description="Helical" evidence="2">
    <location>
        <begin position="101"/>
        <end position="120"/>
    </location>
</feature>
<sequence length="242" mass="27629">MSLLTRLMFNSPVKLCHLNPEILSVPYIFKYQNVSTLSFSRTRASCCCYVGNNHWKTKSGLQVNAKYLGARQIQYFSSSSVEKEDLGELVYQGRIGSMFRALKIFSLSTSAIGLCLQPYLLMTYQDTPLKLAIPMFAVLNVFVFVNPILIHFIAKKYVLEMYFNTQTKVFTAILLTFFARKEKISFTADDVDCPDVPNMFAMFTAKGRPLFAHEADFTSLEVYKHLMGFDVPLDLTKETKNH</sequence>
<dbReference type="OrthoDB" id="156886at2759"/>
<accession>A0A2C9JNY8</accession>
<dbReference type="GO" id="GO:0031966">
    <property type="term" value="C:mitochondrial membrane"/>
    <property type="evidence" value="ECO:0007669"/>
    <property type="project" value="TreeGrafter"/>
</dbReference>
<dbReference type="PANTHER" id="PTHR13281">
    <property type="entry name" value="TRANSMEMBRANE PROTEIN 70, MITOCHONDRIAL"/>
    <property type="match status" value="1"/>
</dbReference>
<dbReference type="Proteomes" id="UP000076420">
    <property type="component" value="Unassembled WGS sequence"/>
</dbReference>
<evidence type="ECO:0000313" key="4">
    <source>
        <dbReference type="Proteomes" id="UP000076420"/>
    </source>
</evidence>
<dbReference type="VEuPathDB" id="VectorBase:BGLB005526"/>
<protein>
    <recommendedName>
        <fullName evidence="5">Transmembrane protein 70</fullName>
    </recommendedName>
</protein>
<reference evidence="3" key="1">
    <citation type="submission" date="2020-05" db="UniProtKB">
        <authorList>
            <consortium name="EnsemblMetazoa"/>
        </authorList>
    </citation>
    <scope>IDENTIFICATION</scope>
    <source>
        <strain evidence="3">BB02</strain>
    </source>
</reference>
<dbReference type="VEuPathDB" id="VectorBase:BGLAX_043154"/>
<dbReference type="PANTHER" id="PTHR13281:SF0">
    <property type="entry name" value="TRANSMEMBRANE PROTEIN 70, MITOCHONDRIAL"/>
    <property type="match status" value="1"/>
</dbReference>
<dbReference type="InterPro" id="IPR009724">
    <property type="entry name" value="TMEM70"/>
</dbReference>
<keyword evidence="2" id="KW-0472">Membrane</keyword>
<dbReference type="STRING" id="6526.A0A2C9JNY8"/>
<keyword evidence="2" id="KW-0812">Transmembrane</keyword>
<evidence type="ECO:0000256" key="1">
    <source>
        <dbReference type="ARBA" id="ARBA00005280"/>
    </source>
</evidence>
<dbReference type="Pfam" id="PF06979">
    <property type="entry name" value="TMEM70"/>
    <property type="match status" value="1"/>
</dbReference>
<evidence type="ECO:0008006" key="5">
    <source>
        <dbReference type="Google" id="ProtNLM"/>
    </source>
</evidence>